<dbReference type="Proteomes" id="UP000285740">
    <property type="component" value="Unassembled WGS sequence"/>
</dbReference>
<sequence length="247" mass="29041">MQNKEKRYFLIDGIRGAAIINMVLFHFLYDIFIVYERNPLWYDCMPIHIWQQIICWTFIFISGFVWTWGIKSNLQRGIFFNICGLVISIITVVLIPSEEIWFGILNFMGCAVLLMYPIKRTTDKIPPTFGVVMSFILFIIFKNIQNGYIGFGHLVLAVPKVLYSIKILTPIGFPFSGFYSSDFFPILPWMFLYLCGYFFNKIFESHNKWKKIATHKIPILSLVGKKTIWIYLLHQPISMLICNLLFR</sequence>
<feature type="transmembrane region" description="Helical" evidence="1">
    <location>
        <begin position="125"/>
        <end position="141"/>
    </location>
</feature>
<keyword evidence="1" id="KW-0472">Membrane</keyword>
<comment type="caution">
    <text evidence="3">The sequence shown here is derived from an EMBL/GenBank/DDBJ whole genome shotgun (WGS) entry which is preliminary data.</text>
</comment>
<feature type="transmembrane region" description="Helical" evidence="1">
    <location>
        <begin position="9"/>
        <end position="29"/>
    </location>
</feature>
<feature type="transmembrane region" description="Helical" evidence="1">
    <location>
        <begin position="177"/>
        <end position="199"/>
    </location>
</feature>
<dbReference type="InterPro" id="IPR012429">
    <property type="entry name" value="HGSNAT_cat"/>
</dbReference>
<dbReference type="EMBL" id="QSFV01000064">
    <property type="protein sequence ID" value="RHA75189.1"/>
    <property type="molecule type" value="Genomic_DNA"/>
</dbReference>
<evidence type="ECO:0000313" key="4">
    <source>
        <dbReference type="Proteomes" id="UP000285740"/>
    </source>
</evidence>
<feature type="transmembrane region" description="Helical" evidence="1">
    <location>
        <begin position="100"/>
        <end position="118"/>
    </location>
</feature>
<evidence type="ECO:0000256" key="1">
    <source>
        <dbReference type="SAM" id="Phobius"/>
    </source>
</evidence>
<keyword evidence="1" id="KW-1133">Transmembrane helix</keyword>
<dbReference type="AlphaFoldDB" id="A0A413SZ17"/>
<proteinExistence type="predicted"/>
<keyword evidence="1" id="KW-0812">Transmembrane</keyword>
<accession>A0A413SZ17</accession>
<dbReference type="Pfam" id="PF07786">
    <property type="entry name" value="HGSNAT_cat"/>
    <property type="match status" value="1"/>
</dbReference>
<feature type="transmembrane region" description="Helical" evidence="1">
    <location>
        <begin position="49"/>
        <end position="70"/>
    </location>
</feature>
<protein>
    <submittedName>
        <fullName evidence="3">DUF1624 domain-containing protein</fullName>
    </submittedName>
</protein>
<gene>
    <name evidence="3" type="ORF">DW918_11560</name>
</gene>
<name>A0A413SZ17_9FIRM</name>
<evidence type="ECO:0000313" key="3">
    <source>
        <dbReference type="EMBL" id="RHA75189.1"/>
    </source>
</evidence>
<reference evidence="3 4" key="1">
    <citation type="submission" date="2018-08" db="EMBL/GenBank/DDBJ databases">
        <title>A genome reference for cultivated species of the human gut microbiota.</title>
        <authorList>
            <person name="Zou Y."/>
            <person name="Xue W."/>
            <person name="Luo G."/>
        </authorList>
    </citation>
    <scope>NUCLEOTIDE SEQUENCE [LARGE SCALE GENOMIC DNA]</scope>
    <source>
        <strain evidence="3 4">AM42-30</strain>
    </source>
</reference>
<feature type="transmembrane region" description="Helical" evidence="1">
    <location>
        <begin position="77"/>
        <end position="94"/>
    </location>
</feature>
<dbReference type="RefSeq" id="WP_118030935.1">
    <property type="nucleotide sequence ID" value="NZ_QSFV01000064.1"/>
</dbReference>
<feature type="domain" description="Heparan-alpha-glucosaminide N-acetyltransferase catalytic" evidence="2">
    <location>
        <begin position="7"/>
        <end position="236"/>
    </location>
</feature>
<organism evidence="3 4">
    <name type="scientific">Eubacterium ventriosum</name>
    <dbReference type="NCBI Taxonomy" id="39496"/>
    <lineage>
        <taxon>Bacteria</taxon>
        <taxon>Bacillati</taxon>
        <taxon>Bacillota</taxon>
        <taxon>Clostridia</taxon>
        <taxon>Eubacteriales</taxon>
        <taxon>Eubacteriaceae</taxon>
        <taxon>Eubacterium</taxon>
    </lineage>
</organism>
<evidence type="ECO:0000259" key="2">
    <source>
        <dbReference type="Pfam" id="PF07786"/>
    </source>
</evidence>